<dbReference type="Gene3D" id="2.60.120.200">
    <property type="match status" value="1"/>
</dbReference>
<dbReference type="InterPro" id="IPR044156">
    <property type="entry name" value="Galectin-like"/>
</dbReference>
<dbReference type="EMBL" id="GEZM01081114">
    <property type="protein sequence ID" value="JAV61868.1"/>
    <property type="molecule type" value="Transcribed_RNA"/>
</dbReference>
<dbReference type="InParanoid" id="A0A1Y1KKD5"/>
<dbReference type="SMART" id="SM00276">
    <property type="entry name" value="GLECT"/>
    <property type="match status" value="1"/>
</dbReference>
<dbReference type="SUPFAM" id="SSF49899">
    <property type="entry name" value="Concanavalin A-like lectins/glucanases"/>
    <property type="match status" value="1"/>
</dbReference>
<dbReference type="CDD" id="cd00070">
    <property type="entry name" value="GLECT"/>
    <property type="match status" value="1"/>
</dbReference>
<keyword evidence="1 2" id="KW-0430">Lectin</keyword>
<evidence type="ECO:0000256" key="1">
    <source>
        <dbReference type="ARBA" id="ARBA00022734"/>
    </source>
</evidence>
<dbReference type="AlphaFoldDB" id="A0A1Y1KKD5"/>
<name>A0A1Y1KKD5_PHOPY</name>
<evidence type="ECO:0000313" key="7">
    <source>
        <dbReference type="EMBL" id="KAB0804006.1"/>
    </source>
</evidence>
<dbReference type="PANTHER" id="PTHR11346:SF176">
    <property type="entry name" value="32 KDA BETA-GALACTOSIDE-BINDING LECTIN LEC-3"/>
    <property type="match status" value="1"/>
</dbReference>
<dbReference type="PANTHER" id="PTHR11346">
    <property type="entry name" value="GALECTIN"/>
    <property type="match status" value="1"/>
</dbReference>
<dbReference type="InterPro" id="IPR013320">
    <property type="entry name" value="ConA-like_dom_sf"/>
</dbReference>
<gene>
    <name evidence="7" type="ORF">PPYR_00976</name>
</gene>
<dbReference type="Pfam" id="PF00337">
    <property type="entry name" value="Gal-bind_lectin"/>
    <property type="match status" value="1"/>
</dbReference>
<evidence type="ECO:0000256" key="3">
    <source>
        <dbReference type="SAM" id="MobiDB-lite"/>
    </source>
</evidence>
<reference evidence="6" key="1">
    <citation type="journal article" date="2016" name="Sci. Rep.">
        <title>Molecular characterization of firefly nuptial gifts: a multi-omics approach sheds light on postcopulatory sexual selection.</title>
        <authorList>
            <person name="Al-Wathiqui N."/>
            <person name="Fallon T.R."/>
            <person name="South A."/>
            <person name="Weng J.K."/>
            <person name="Lewis S.M."/>
        </authorList>
    </citation>
    <scope>NUCLEOTIDE SEQUENCE</scope>
</reference>
<dbReference type="PROSITE" id="PS51304">
    <property type="entry name" value="GALECTIN"/>
    <property type="match status" value="1"/>
</dbReference>
<feature type="region of interest" description="Disordered" evidence="3">
    <location>
        <begin position="174"/>
        <end position="201"/>
    </location>
</feature>
<protein>
    <recommendedName>
        <fullName evidence="2">Galectin</fullName>
    </recommendedName>
</protein>
<evidence type="ECO:0000313" key="6">
    <source>
        <dbReference type="EMBL" id="JAV61869.1"/>
    </source>
</evidence>
<evidence type="ECO:0000259" key="5">
    <source>
        <dbReference type="PROSITE" id="PS51304"/>
    </source>
</evidence>
<dbReference type="GO" id="GO:0030246">
    <property type="term" value="F:carbohydrate binding"/>
    <property type="evidence" value="ECO:0007669"/>
    <property type="project" value="UniProtKB-UniRule"/>
</dbReference>
<keyword evidence="4" id="KW-1133">Transmembrane helix</keyword>
<dbReference type="InterPro" id="IPR001079">
    <property type="entry name" value="Galectin_CRD"/>
</dbReference>
<dbReference type="EMBL" id="VVIM01000001">
    <property type="protein sequence ID" value="KAB0804006.1"/>
    <property type="molecule type" value="Genomic_DNA"/>
</dbReference>
<dbReference type="EMBL" id="GEZM01081113">
    <property type="protein sequence ID" value="JAV61869.1"/>
    <property type="molecule type" value="Transcribed_RNA"/>
</dbReference>
<evidence type="ECO:0000256" key="2">
    <source>
        <dbReference type="RuleBase" id="RU102079"/>
    </source>
</evidence>
<accession>A0A1Y1KKD5</accession>
<feature type="domain" description="Galectin" evidence="5">
    <location>
        <begin position="12"/>
        <end position="144"/>
    </location>
</feature>
<evidence type="ECO:0000313" key="8">
    <source>
        <dbReference type="Proteomes" id="UP000327044"/>
    </source>
</evidence>
<proteinExistence type="predicted"/>
<feature type="transmembrane region" description="Helical" evidence="4">
    <location>
        <begin position="257"/>
        <end position="275"/>
    </location>
</feature>
<dbReference type="SMART" id="SM00908">
    <property type="entry name" value="Gal-bind_lectin"/>
    <property type="match status" value="1"/>
</dbReference>
<keyword evidence="4" id="KW-0812">Transmembrane</keyword>
<dbReference type="OrthoDB" id="6251307at2759"/>
<dbReference type="GO" id="GO:0016936">
    <property type="term" value="F:galactoside binding"/>
    <property type="evidence" value="ECO:0007669"/>
    <property type="project" value="TreeGrafter"/>
</dbReference>
<keyword evidence="4" id="KW-0472">Membrane</keyword>
<reference evidence="7" key="3">
    <citation type="submission" date="2019-08" db="EMBL/GenBank/DDBJ databases">
        <authorList>
            <consortium name="Photinus pyralis genome working group"/>
            <person name="Fallon T.R."/>
            <person name="Sander Lower S.E."/>
            <person name="Weng J.-K."/>
        </authorList>
    </citation>
    <scope>NUCLEOTIDE SEQUENCE</scope>
    <source>
        <strain evidence="7">1611_PpyrPB1</strain>
        <tissue evidence="7">Whole body</tissue>
    </source>
</reference>
<sequence length="304" mass="34006">MEEPIRDPSIPYVGVIAGRFTPGKIIRIQGAVPGIAYRFDINLQCGPETRPRDDIAMHLSVRFLDGFIAMNSLQNGIWGEVVHGNTQPVKRAEQFEILIMCDFNKYKIVINDQLFYDFPQRIHYDSISYLTIEGDVTIANITYGSQNSLPTLPRPGPVPVIRRPPDNDFEIVNGPDHSQPPSYSEVVHNLPPKGQPYPMKSSPYNPGMTAPYPTASSSFPSPSAPNLTLPAGMPVPLNAASSNFRPVQKTNTKKYCGYFWSVVIGIIIVVAVIVSKTKTTHTTKSSSHYDYYQNNNNRYTDNWR</sequence>
<organism evidence="6">
    <name type="scientific">Photinus pyralis</name>
    <name type="common">Common eastern firefly</name>
    <name type="synonym">Lampyris pyralis</name>
    <dbReference type="NCBI Taxonomy" id="7054"/>
    <lineage>
        <taxon>Eukaryota</taxon>
        <taxon>Metazoa</taxon>
        <taxon>Ecdysozoa</taxon>
        <taxon>Arthropoda</taxon>
        <taxon>Hexapoda</taxon>
        <taxon>Insecta</taxon>
        <taxon>Pterygota</taxon>
        <taxon>Neoptera</taxon>
        <taxon>Endopterygota</taxon>
        <taxon>Coleoptera</taxon>
        <taxon>Polyphaga</taxon>
        <taxon>Elateriformia</taxon>
        <taxon>Elateroidea</taxon>
        <taxon>Lampyridae</taxon>
        <taxon>Lampyrinae</taxon>
        <taxon>Photinus</taxon>
    </lineage>
</organism>
<keyword evidence="8" id="KW-1185">Reference proteome</keyword>
<reference evidence="7 8" key="2">
    <citation type="journal article" date="2018" name="Elife">
        <title>Firefly genomes illuminate parallel origins of bioluminescence in beetles.</title>
        <authorList>
            <person name="Fallon T.R."/>
            <person name="Lower S.E."/>
            <person name="Chang C.H."/>
            <person name="Bessho-Uehara M."/>
            <person name="Martin G.J."/>
            <person name="Bewick A.J."/>
            <person name="Behringer M."/>
            <person name="Debat H.J."/>
            <person name="Wong I."/>
            <person name="Day J.C."/>
            <person name="Suvorov A."/>
            <person name="Silva C.J."/>
            <person name="Stanger-Hall K.F."/>
            <person name="Hall D.W."/>
            <person name="Schmitz R.J."/>
            <person name="Nelson D.R."/>
            <person name="Lewis S.M."/>
            <person name="Shigenobu S."/>
            <person name="Bybee S.M."/>
            <person name="Larracuente A.M."/>
            <person name="Oba Y."/>
            <person name="Weng J.K."/>
        </authorList>
    </citation>
    <scope>NUCLEOTIDE SEQUENCE [LARGE SCALE GENOMIC DNA]</scope>
    <source>
        <strain evidence="7">1611_PpyrPB1</strain>
        <tissue evidence="7">Whole body</tissue>
    </source>
</reference>
<evidence type="ECO:0000256" key="4">
    <source>
        <dbReference type="SAM" id="Phobius"/>
    </source>
</evidence>
<dbReference type="Proteomes" id="UP000327044">
    <property type="component" value="Unassembled WGS sequence"/>
</dbReference>